<dbReference type="InterPro" id="IPR058163">
    <property type="entry name" value="LysR-type_TF_proteobact-type"/>
</dbReference>
<proteinExistence type="inferred from homology"/>
<dbReference type="Gene3D" id="1.10.10.10">
    <property type="entry name" value="Winged helix-like DNA-binding domain superfamily/Winged helix DNA-binding domain"/>
    <property type="match status" value="1"/>
</dbReference>
<evidence type="ECO:0000256" key="4">
    <source>
        <dbReference type="ARBA" id="ARBA00023163"/>
    </source>
</evidence>
<evidence type="ECO:0000256" key="2">
    <source>
        <dbReference type="ARBA" id="ARBA00023015"/>
    </source>
</evidence>
<keyword evidence="2" id="KW-0805">Transcription regulation</keyword>
<dbReference type="GO" id="GO:0003677">
    <property type="term" value="F:DNA binding"/>
    <property type="evidence" value="ECO:0007669"/>
    <property type="project" value="UniProtKB-KW"/>
</dbReference>
<dbReference type="Gene3D" id="3.40.190.290">
    <property type="match status" value="1"/>
</dbReference>
<evidence type="ECO:0000313" key="7">
    <source>
        <dbReference type="Proteomes" id="UP000263595"/>
    </source>
</evidence>
<protein>
    <submittedName>
        <fullName evidence="6">Putative HTH-type transcriptional regulator</fullName>
    </submittedName>
</protein>
<dbReference type="SUPFAM" id="SSF46785">
    <property type="entry name" value="Winged helix' DNA-binding domain"/>
    <property type="match status" value="1"/>
</dbReference>
<gene>
    <name evidence="6" type="ORF">CCOS865_04206</name>
</gene>
<dbReference type="InterPro" id="IPR036390">
    <property type="entry name" value="WH_DNA-bd_sf"/>
</dbReference>
<evidence type="ECO:0000313" key="6">
    <source>
        <dbReference type="EMBL" id="SYX91926.1"/>
    </source>
</evidence>
<dbReference type="CDD" id="cd08422">
    <property type="entry name" value="PBP2_CrgA_like"/>
    <property type="match status" value="1"/>
</dbReference>
<dbReference type="Pfam" id="PF00126">
    <property type="entry name" value="HTH_1"/>
    <property type="match status" value="1"/>
</dbReference>
<evidence type="ECO:0000256" key="3">
    <source>
        <dbReference type="ARBA" id="ARBA00023125"/>
    </source>
</evidence>
<evidence type="ECO:0000256" key="1">
    <source>
        <dbReference type="ARBA" id="ARBA00009437"/>
    </source>
</evidence>
<comment type="similarity">
    <text evidence="1">Belongs to the LysR transcriptional regulatory family.</text>
</comment>
<dbReference type="GO" id="GO:0003700">
    <property type="term" value="F:DNA-binding transcription factor activity"/>
    <property type="evidence" value="ECO:0007669"/>
    <property type="project" value="InterPro"/>
</dbReference>
<dbReference type="InterPro" id="IPR036388">
    <property type="entry name" value="WH-like_DNA-bd_sf"/>
</dbReference>
<dbReference type="PROSITE" id="PS50931">
    <property type="entry name" value="HTH_LYSR"/>
    <property type="match status" value="1"/>
</dbReference>
<dbReference type="RefSeq" id="WP_167469090.1">
    <property type="nucleotide sequence ID" value="NZ_CBCSFL010000033.1"/>
</dbReference>
<dbReference type="InterPro" id="IPR005119">
    <property type="entry name" value="LysR_subst-bd"/>
</dbReference>
<name>A0A383RZM7_9PSED</name>
<dbReference type="EMBL" id="UNOZ01000030">
    <property type="protein sequence ID" value="SYX91926.1"/>
    <property type="molecule type" value="Genomic_DNA"/>
</dbReference>
<keyword evidence="3" id="KW-0238">DNA-binding</keyword>
<organism evidence="6 7">
    <name type="scientific">Pseudomonas reidholzensis</name>
    <dbReference type="NCBI Taxonomy" id="1785162"/>
    <lineage>
        <taxon>Bacteria</taxon>
        <taxon>Pseudomonadati</taxon>
        <taxon>Pseudomonadota</taxon>
        <taxon>Gammaproteobacteria</taxon>
        <taxon>Pseudomonadales</taxon>
        <taxon>Pseudomonadaceae</taxon>
        <taxon>Pseudomonas</taxon>
    </lineage>
</organism>
<dbReference type="Pfam" id="PF03466">
    <property type="entry name" value="LysR_substrate"/>
    <property type="match status" value="1"/>
</dbReference>
<sequence>MDKLRALNYFTKVAQTLSFTEAAAAFDVPASSISRRIAELEKALGAQLLHRTTRTVRLTEAGEVYLQQISLGMAQLEAAEELVRERGNTPSGMLRISCMAGYGRLMLMPVLEDFSERYPDILLDVHLSDELVDLGGDQVDIAIRGGVQPEHRVVARRLDPSRFVLAASPTYLAQRGTPKTLDDLSSHAALLYRGPKSVFKWLGFDGQEWVYPAIDPVFISNDGASLLAMACRHRGMVLLPEWSLRAHLERNALVVVELEQPVAVSRSAQTGIYLLYAQSRYPIPKIRAAVEFIYERLAHPEVK</sequence>
<evidence type="ECO:0000259" key="5">
    <source>
        <dbReference type="PROSITE" id="PS50931"/>
    </source>
</evidence>
<keyword evidence="4" id="KW-0804">Transcription</keyword>
<dbReference type="FunFam" id="1.10.10.10:FF:000001">
    <property type="entry name" value="LysR family transcriptional regulator"/>
    <property type="match status" value="1"/>
</dbReference>
<accession>A0A383RZM7</accession>
<dbReference type="SUPFAM" id="SSF53850">
    <property type="entry name" value="Periplasmic binding protein-like II"/>
    <property type="match status" value="1"/>
</dbReference>
<dbReference type="Proteomes" id="UP000263595">
    <property type="component" value="Unassembled WGS sequence"/>
</dbReference>
<dbReference type="PANTHER" id="PTHR30537:SF5">
    <property type="entry name" value="HTH-TYPE TRANSCRIPTIONAL ACTIVATOR TTDR-RELATED"/>
    <property type="match status" value="1"/>
</dbReference>
<feature type="domain" description="HTH lysR-type" evidence="5">
    <location>
        <begin position="1"/>
        <end position="59"/>
    </location>
</feature>
<dbReference type="AlphaFoldDB" id="A0A383RZM7"/>
<keyword evidence="7" id="KW-1185">Reference proteome</keyword>
<reference evidence="7" key="1">
    <citation type="submission" date="2018-08" db="EMBL/GenBank/DDBJ databases">
        <authorList>
            <person name="Blom J."/>
        </authorList>
    </citation>
    <scope>NUCLEOTIDE SEQUENCE [LARGE SCALE GENOMIC DNA]</scope>
    <source>
        <strain evidence="7">CCOS 865</strain>
    </source>
</reference>
<dbReference type="PANTHER" id="PTHR30537">
    <property type="entry name" value="HTH-TYPE TRANSCRIPTIONAL REGULATOR"/>
    <property type="match status" value="1"/>
</dbReference>
<dbReference type="InterPro" id="IPR000847">
    <property type="entry name" value="LysR_HTH_N"/>
</dbReference>